<evidence type="ECO:0000313" key="6">
    <source>
        <dbReference type="EMBL" id="MFC6644018.1"/>
    </source>
</evidence>
<dbReference type="InterPro" id="IPR020904">
    <property type="entry name" value="Sc_DH/Rdtase_CS"/>
</dbReference>
<keyword evidence="8" id="KW-1185">Reference proteome</keyword>
<reference evidence="8" key="2">
    <citation type="journal article" date="2019" name="Int. J. Syst. Evol. Microbiol.">
        <title>The Global Catalogue of Microorganisms (GCM) 10K type strain sequencing project: providing services to taxonomists for standard genome sequencing and annotation.</title>
        <authorList>
            <consortium name="The Broad Institute Genomics Platform"/>
            <consortium name="The Broad Institute Genome Sequencing Center for Infectious Disease"/>
            <person name="Wu L."/>
            <person name="Ma J."/>
        </authorList>
    </citation>
    <scope>NUCLEOTIDE SEQUENCE [LARGE SCALE GENOMIC DNA]</scope>
    <source>
        <strain evidence="8">CGMCC 1.16026</strain>
    </source>
</reference>
<dbReference type="PRINTS" id="PR00081">
    <property type="entry name" value="GDHRDH"/>
</dbReference>
<keyword evidence="2 6" id="KW-0560">Oxidoreductase</keyword>
<evidence type="ECO:0000313" key="7">
    <source>
        <dbReference type="EMBL" id="MFC6647509.1"/>
    </source>
</evidence>
<dbReference type="GO" id="GO:0016491">
    <property type="term" value="F:oxidoreductase activity"/>
    <property type="evidence" value="ECO:0007669"/>
    <property type="project" value="UniProtKB-KW"/>
</dbReference>
<dbReference type="PROSITE" id="PS00061">
    <property type="entry name" value="ADH_SHORT"/>
    <property type="match status" value="1"/>
</dbReference>
<name>A0ABW1Z797_9BACT</name>
<dbReference type="RefSeq" id="WP_263370596.1">
    <property type="nucleotide sequence ID" value="NZ_JAGSYD010000002.1"/>
</dbReference>
<comment type="caution">
    <text evidence="6">The sequence shown here is derived from an EMBL/GenBank/DDBJ whole genome shotgun (WGS) entry which is preliminary data.</text>
</comment>
<keyword evidence="4" id="KW-0732">Signal</keyword>
<dbReference type="PRINTS" id="PR00080">
    <property type="entry name" value="SDRFAMILY"/>
</dbReference>
<dbReference type="PANTHER" id="PTHR44196:SF1">
    <property type="entry name" value="DEHYDROGENASE_REDUCTASE SDR FAMILY MEMBER 7B"/>
    <property type="match status" value="1"/>
</dbReference>
<dbReference type="Pfam" id="PF00106">
    <property type="entry name" value="adh_short"/>
    <property type="match status" value="1"/>
</dbReference>
<comment type="similarity">
    <text evidence="1 3">Belongs to the short-chain dehydrogenases/reductases (SDR) family.</text>
</comment>
<dbReference type="InterPro" id="IPR036291">
    <property type="entry name" value="NAD(P)-bd_dom_sf"/>
</dbReference>
<reference evidence="6" key="1">
    <citation type="journal article" date="2014" name="Int. J. Syst. Evol. Microbiol.">
        <title>Complete genome of a new Firmicutes species belonging to the dominant human colonic microbiota ('Ruminococcus bicirculans') reveals two chromosomes and a selective capacity to utilize plant glucans.</title>
        <authorList>
            <consortium name="NISC Comparative Sequencing Program"/>
            <person name="Wegmann U."/>
            <person name="Louis P."/>
            <person name="Goesmann A."/>
            <person name="Henrissat B."/>
            <person name="Duncan S.H."/>
            <person name="Flint H.J."/>
        </authorList>
    </citation>
    <scope>NUCLEOTIDE SEQUENCE</scope>
    <source>
        <strain evidence="6">NBRC 107139</strain>
    </source>
</reference>
<evidence type="ECO:0000259" key="5">
    <source>
        <dbReference type="SMART" id="SM00822"/>
    </source>
</evidence>
<dbReference type="Gene3D" id="3.40.50.720">
    <property type="entry name" value="NAD(P)-binding Rossmann-like Domain"/>
    <property type="match status" value="1"/>
</dbReference>
<evidence type="ECO:0000256" key="2">
    <source>
        <dbReference type="ARBA" id="ARBA00023002"/>
    </source>
</evidence>
<dbReference type="SUPFAM" id="SSF51735">
    <property type="entry name" value="NAD(P)-binding Rossmann-fold domains"/>
    <property type="match status" value="1"/>
</dbReference>
<reference evidence="6" key="3">
    <citation type="submission" date="2024-09" db="EMBL/GenBank/DDBJ databases">
        <authorList>
            <person name="Sun Q."/>
            <person name="Mori K."/>
        </authorList>
    </citation>
    <scope>NUCLEOTIDE SEQUENCE</scope>
    <source>
        <strain evidence="6">NBRC 107139</strain>
    </source>
</reference>
<evidence type="ECO:0000256" key="1">
    <source>
        <dbReference type="ARBA" id="ARBA00006484"/>
    </source>
</evidence>
<dbReference type="PANTHER" id="PTHR44196">
    <property type="entry name" value="DEHYDROGENASE/REDUCTASE SDR FAMILY MEMBER 7B"/>
    <property type="match status" value="1"/>
</dbReference>
<feature type="signal peptide" evidence="4">
    <location>
        <begin position="1"/>
        <end position="27"/>
    </location>
</feature>
<dbReference type="InterPro" id="IPR057326">
    <property type="entry name" value="KR_dom"/>
</dbReference>
<dbReference type="EMBL" id="JBHSWI010000001">
    <property type="protein sequence ID" value="MFC6647509.1"/>
    <property type="molecule type" value="Genomic_DNA"/>
</dbReference>
<dbReference type="Proteomes" id="UP001596391">
    <property type="component" value="Unassembled WGS sequence"/>
</dbReference>
<dbReference type="InterPro" id="IPR002347">
    <property type="entry name" value="SDR_fam"/>
</dbReference>
<dbReference type="EC" id="1.-.-.-" evidence="6"/>
<protein>
    <submittedName>
        <fullName evidence="6">SDR family NAD(P)-dependent oxidoreductase</fullName>
        <ecNumber evidence="6">1.-.-.-</ecNumber>
    </submittedName>
</protein>
<evidence type="ECO:0000256" key="4">
    <source>
        <dbReference type="SAM" id="SignalP"/>
    </source>
</evidence>
<proteinExistence type="inferred from homology"/>
<gene>
    <name evidence="6" type="ORF">ACFQBQ_00075</name>
    <name evidence="7" type="ORF">ACFQBQ_18435</name>
</gene>
<evidence type="ECO:0000256" key="3">
    <source>
        <dbReference type="RuleBase" id="RU000363"/>
    </source>
</evidence>
<organism evidence="6 8">
    <name type="scientific">Granulicella cerasi</name>
    <dbReference type="NCBI Taxonomy" id="741063"/>
    <lineage>
        <taxon>Bacteria</taxon>
        <taxon>Pseudomonadati</taxon>
        <taxon>Acidobacteriota</taxon>
        <taxon>Terriglobia</taxon>
        <taxon>Terriglobales</taxon>
        <taxon>Acidobacteriaceae</taxon>
        <taxon>Granulicella</taxon>
    </lineage>
</organism>
<feature type="chain" id="PRO_5045033312" evidence="4">
    <location>
        <begin position="28"/>
        <end position="324"/>
    </location>
</feature>
<accession>A0ABW1Z797</accession>
<dbReference type="SMART" id="SM00822">
    <property type="entry name" value="PKS_KR"/>
    <property type="match status" value="1"/>
</dbReference>
<evidence type="ECO:0000313" key="8">
    <source>
        <dbReference type="Proteomes" id="UP001596391"/>
    </source>
</evidence>
<dbReference type="EMBL" id="JBHSWI010000001">
    <property type="protein sequence ID" value="MFC6644018.1"/>
    <property type="molecule type" value="Genomic_DNA"/>
</dbReference>
<dbReference type="CDD" id="cd05233">
    <property type="entry name" value="SDR_c"/>
    <property type="match status" value="1"/>
</dbReference>
<sequence length="324" mass="34722">MSGFPKNACSSLCQTTGFVVGAAAALAATCFAVGKLTEEPVPDNAVVVVTGGSRGLGYAIASRFAQKPVRLVLASRKRDELEEAQNKLLAAHPHLQPADFYLVDVDLSERAGCERLVDETIARFGRIDVLVNNAGIIEVGPVEALTLESFEQAMSVNFFAALYTTWAALPHMMRQQPISGKRRAAIVNIASIGGKFAVPHMLPYSAAKFALVGFSEGLHAELRAKGVRVTTVCPGLMRTGGEAHAKFVGNVDAEKKWFDFAAKTPGVATTAEHAARRIYSAVVSGRAEITITPQAWLGARFAGVFPETLQWMNALANEYALPQY</sequence>
<feature type="domain" description="Ketoreductase" evidence="5">
    <location>
        <begin position="45"/>
        <end position="260"/>
    </location>
</feature>